<dbReference type="GO" id="GO:0032993">
    <property type="term" value="C:protein-DNA complex"/>
    <property type="evidence" value="ECO:0007669"/>
    <property type="project" value="TreeGrafter"/>
</dbReference>
<dbReference type="InterPro" id="IPR039420">
    <property type="entry name" value="WalR-like"/>
</dbReference>
<dbReference type="PROSITE" id="PS50110">
    <property type="entry name" value="RESPONSE_REGULATORY"/>
    <property type="match status" value="1"/>
</dbReference>
<dbReference type="PROSITE" id="PS51755">
    <property type="entry name" value="OMPR_PHOB"/>
    <property type="match status" value="1"/>
</dbReference>
<organism evidence="11 12">
    <name type="scientific">Paenibacillus glucanolyticus</name>
    <dbReference type="NCBI Taxonomy" id="59843"/>
    <lineage>
        <taxon>Bacteria</taxon>
        <taxon>Bacillati</taxon>
        <taxon>Bacillota</taxon>
        <taxon>Bacilli</taxon>
        <taxon>Bacillales</taxon>
        <taxon>Paenibacillaceae</taxon>
        <taxon>Paenibacillus</taxon>
    </lineage>
</organism>
<proteinExistence type="predicted"/>
<keyword evidence="4" id="KW-0805">Transcription regulation</keyword>
<keyword evidence="2 7" id="KW-0597">Phosphoprotein</keyword>
<dbReference type="FunFam" id="3.40.50.2300:FF:000001">
    <property type="entry name" value="DNA-binding response regulator PhoB"/>
    <property type="match status" value="1"/>
</dbReference>
<keyword evidence="6" id="KW-0804">Transcription</keyword>
<accession>A0A163DEF3</accession>
<dbReference type="SUPFAM" id="SSF46894">
    <property type="entry name" value="C-terminal effector domain of the bipartite response regulators"/>
    <property type="match status" value="1"/>
</dbReference>
<keyword evidence="12" id="KW-1185">Reference proteome</keyword>
<comment type="subcellular location">
    <subcellularLocation>
        <location evidence="1">Cytoplasm</location>
    </subcellularLocation>
</comment>
<dbReference type="EMBL" id="LWMH01000003">
    <property type="protein sequence ID" value="KZS43172.1"/>
    <property type="molecule type" value="Genomic_DNA"/>
</dbReference>
<dbReference type="InterPro" id="IPR001867">
    <property type="entry name" value="OmpR/PhoB-type_DNA-bd"/>
</dbReference>
<evidence type="ECO:0000256" key="2">
    <source>
        <dbReference type="ARBA" id="ARBA00022553"/>
    </source>
</evidence>
<dbReference type="OrthoDB" id="9790442at2"/>
<dbReference type="GO" id="GO:0000976">
    <property type="term" value="F:transcription cis-regulatory region binding"/>
    <property type="evidence" value="ECO:0007669"/>
    <property type="project" value="TreeGrafter"/>
</dbReference>
<dbReference type="AlphaFoldDB" id="A0A163DEF3"/>
<dbReference type="GO" id="GO:0000156">
    <property type="term" value="F:phosphorelay response regulator activity"/>
    <property type="evidence" value="ECO:0007669"/>
    <property type="project" value="TreeGrafter"/>
</dbReference>
<dbReference type="SMART" id="SM00448">
    <property type="entry name" value="REC"/>
    <property type="match status" value="1"/>
</dbReference>
<feature type="DNA-binding region" description="OmpR/PhoB-type" evidence="8">
    <location>
        <begin position="132"/>
        <end position="231"/>
    </location>
</feature>
<gene>
    <name evidence="11" type="ORF">AWU65_00685</name>
</gene>
<dbReference type="PANTHER" id="PTHR48111">
    <property type="entry name" value="REGULATOR OF RPOS"/>
    <property type="match status" value="1"/>
</dbReference>
<dbReference type="GO" id="GO:0006355">
    <property type="term" value="P:regulation of DNA-templated transcription"/>
    <property type="evidence" value="ECO:0007669"/>
    <property type="project" value="InterPro"/>
</dbReference>
<dbReference type="Gene3D" id="3.40.50.2300">
    <property type="match status" value="1"/>
</dbReference>
<protein>
    <submittedName>
        <fullName evidence="11">DNA-binding response regulator</fullName>
    </submittedName>
</protein>
<dbReference type="InterPro" id="IPR016032">
    <property type="entry name" value="Sig_transdc_resp-reg_C-effctor"/>
</dbReference>
<keyword evidence="3" id="KW-0902">Two-component regulatory system</keyword>
<evidence type="ECO:0000256" key="8">
    <source>
        <dbReference type="PROSITE-ProRule" id="PRU01091"/>
    </source>
</evidence>
<dbReference type="CDD" id="cd00383">
    <property type="entry name" value="trans_reg_C"/>
    <property type="match status" value="1"/>
</dbReference>
<name>A0A163DEF3_9BACL</name>
<evidence type="ECO:0000259" key="10">
    <source>
        <dbReference type="PROSITE" id="PS51755"/>
    </source>
</evidence>
<dbReference type="Pfam" id="PF00486">
    <property type="entry name" value="Trans_reg_C"/>
    <property type="match status" value="1"/>
</dbReference>
<dbReference type="FunFam" id="1.10.10.10:FF:000018">
    <property type="entry name" value="DNA-binding response regulator ResD"/>
    <property type="match status" value="1"/>
</dbReference>
<dbReference type="Gene3D" id="6.10.250.690">
    <property type="match status" value="1"/>
</dbReference>
<evidence type="ECO:0000313" key="12">
    <source>
        <dbReference type="Proteomes" id="UP000076796"/>
    </source>
</evidence>
<keyword evidence="5 8" id="KW-0238">DNA-binding</keyword>
<dbReference type="GeneID" id="97555263"/>
<dbReference type="Gene3D" id="1.10.10.10">
    <property type="entry name" value="Winged helix-like DNA-binding domain superfamily/Winged helix DNA-binding domain"/>
    <property type="match status" value="1"/>
</dbReference>
<evidence type="ECO:0000256" key="1">
    <source>
        <dbReference type="ARBA" id="ARBA00004496"/>
    </source>
</evidence>
<evidence type="ECO:0000256" key="6">
    <source>
        <dbReference type="ARBA" id="ARBA00023163"/>
    </source>
</evidence>
<dbReference type="InterPro" id="IPR001789">
    <property type="entry name" value="Sig_transdc_resp-reg_receiver"/>
</dbReference>
<evidence type="ECO:0000313" key="11">
    <source>
        <dbReference type="EMBL" id="KZS43172.1"/>
    </source>
</evidence>
<dbReference type="InterPro" id="IPR011006">
    <property type="entry name" value="CheY-like_superfamily"/>
</dbReference>
<sequence length="235" mass="26761">MNSPKTILIIEDEQDISRIVNDYLRVQGFSAFIAENASDGLREVRNRQPDFIILDLTLPDADGIEVCRKLRTLTAAPILILSARSSDTDKVLALGFGADDYMTKPFSLSELVARVQAHLRRLADPKFKATTQQLLRFDSLSIDKTARKVMAGHLEISLSAKEFDLLYFLASHPNQVFTKSQLLDQVWGYSAFVEDNTITVYIRRLREKLERSEIKHSYITTVWGVGYKFDPEETE</sequence>
<dbReference type="GO" id="GO:0005829">
    <property type="term" value="C:cytosol"/>
    <property type="evidence" value="ECO:0007669"/>
    <property type="project" value="TreeGrafter"/>
</dbReference>
<comment type="caution">
    <text evidence="11">The sequence shown here is derived from an EMBL/GenBank/DDBJ whole genome shotgun (WGS) entry which is preliminary data.</text>
</comment>
<dbReference type="PANTHER" id="PTHR48111:SF1">
    <property type="entry name" value="TWO-COMPONENT RESPONSE REGULATOR ORR33"/>
    <property type="match status" value="1"/>
</dbReference>
<dbReference type="InterPro" id="IPR036388">
    <property type="entry name" value="WH-like_DNA-bd_sf"/>
</dbReference>
<dbReference type="SMART" id="SM00862">
    <property type="entry name" value="Trans_reg_C"/>
    <property type="match status" value="1"/>
</dbReference>
<evidence type="ECO:0000256" key="5">
    <source>
        <dbReference type="ARBA" id="ARBA00023125"/>
    </source>
</evidence>
<dbReference type="Proteomes" id="UP000076796">
    <property type="component" value="Unassembled WGS sequence"/>
</dbReference>
<dbReference type="SUPFAM" id="SSF52172">
    <property type="entry name" value="CheY-like"/>
    <property type="match status" value="1"/>
</dbReference>
<feature type="modified residue" description="4-aspartylphosphate" evidence="7">
    <location>
        <position position="55"/>
    </location>
</feature>
<evidence type="ECO:0000256" key="4">
    <source>
        <dbReference type="ARBA" id="ARBA00023015"/>
    </source>
</evidence>
<reference evidence="11" key="1">
    <citation type="journal article" date="2016" name="Genome Announc.">
        <title>Draft genomes of two strains of Paenibacillus glucanolyticus with capability to degrade lignocellulose.</title>
        <authorList>
            <person name="Mathews S.L."/>
            <person name="Pawlak J."/>
            <person name="Grunden A.M."/>
        </authorList>
    </citation>
    <scope>NUCLEOTIDE SEQUENCE [LARGE SCALE GENOMIC DNA]</scope>
    <source>
        <strain evidence="11">SLM1</strain>
    </source>
</reference>
<dbReference type="RefSeq" id="WP_006210520.1">
    <property type="nucleotide sequence ID" value="NZ_CP147845.1"/>
</dbReference>
<evidence type="ECO:0000256" key="7">
    <source>
        <dbReference type="PROSITE-ProRule" id="PRU00169"/>
    </source>
</evidence>
<evidence type="ECO:0000256" key="3">
    <source>
        <dbReference type="ARBA" id="ARBA00023012"/>
    </source>
</evidence>
<feature type="domain" description="Response regulatory" evidence="9">
    <location>
        <begin position="6"/>
        <end position="119"/>
    </location>
</feature>
<dbReference type="Pfam" id="PF00072">
    <property type="entry name" value="Response_reg"/>
    <property type="match status" value="1"/>
</dbReference>
<evidence type="ECO:0000259" key="9">
    <source>
        <dbReference type="PROSITE" id="PS50110"/>
    </source>
</evidence>
<feature type="domain" description="OmpR/PhoB-type" evidence="10">
    <location>
        <begin position="132"/>
        <end position="231"/>
    </location>
</feature>